<gene>
    <name evidence="2" type="ORF">GBAR_LOCUS16592</name>
</gene>
<feature type="transmembrane region" description="Helical" evidence="1">
    <location>
        <begin position="80"/>
        <end position="102"/>
    </location>
</feature>
<organism evidence="2 3">
    <name type="scientific">Geodia barretti</name>
    <name type="common">Barrett's horny sponge</name>
    <dbReference type="NCBI Taxonomy" id="519541"/>
    <lineage>
        <taxon>Eukaryota</taxon>
        <taxon>Metazoa</taxon>
        <taxon>Porifera</taxon>
        <taxon>Demospongiae</taxon>
        <taxon>Heteroscleromorpha</taxon>
        <taxon>Tetractinellida</taxon>
        <taxon>Astrophorina</taxon>
        <taxon>Geodiidae</taxon>
        <taxon>Geodia</taxon>
    </lineage>
</organism>
<proteinExistence type="predicted"/>
<keyword evidence="1" id="KW-0472">Membrane</keyword>
<keyword evidence="1" id="KW-1133">Transmembrane helix</keyword>
<name>A0AA35SHU2_GEOBA</name>
<comment type="caution">
    <text evidence="2">The sequence shown here is derived from an EMBL/GenBank/DDBJ whole genome shotgun (WGS) entry which is preliminary data.</text>
</comment>
<dbReference type="Proteomes" id="UP001174909">
    <property type="component" value="Unassembled WGS sequence"/>
</dbReference>
<protein>
    <submittedName>
        <fullName evidence="2">Uncharacterized protein</fullName>
    </submittedName>
</protein>
<accession>A0AA35SHU2</accession>
<evidence type="ECO:0000313" key="3">
    <source>
        <dbReference type="Proteomes" id="UP001174909"/>
    </source>
</evidence>
<evidence type="ECO:0000313" key="2">
    <source>
        <dbReference type="EMBL" id="CAI8029192.1"/>
    </source>
</evidence>
<sequence>MELLTFFSSASSPSSFSPSPTSTGVYFDSRHNHQHQATSVAASSECDCSKSCREEGVKCSAVNINSTSQSPVVVAEDATILQWTVAISLLISLLTLLIHVLFCYITRRWTYMAACRTQGTLLPHHTERANLPGNKNLKRRKPRPKYHVPLMLHYSSSTDCSL</sequence>
<keyword evidence="1" id="KW-0812">Transmembrane</keyword>
<evidence type="ECO:0000256" key="1">
    <source>
        <dbReference type="SAM" id="Phobius"/>
    </source>
</evidence>
<keyword evidence="3" id="KW-1185">Reference proteome</keyword>
<dbReference type="AlphaFoldDB" id="A0AA35SHU2"/>
<dbReference type="EMBL" id="CASHTH010002386">
    <property type="protein sequence ID" value="CAI8029192.1"/>
    <property type="molecule type" value="Genomic_DNA"/>
</dbReference>
<reference evidence="2" key="1">
    <citation type="submission" date="2023-03" db="EMBL/GenBank/DDBJ databases">
        <authorList>
            <person name="Steffen K."/>
            <person name="Cardenas P."/>
        </authorList>
    </citation>
    <scope>NUCLEOTIDE SEQUENCE</scope>
</reference>